<evidence type="ECO:0000259" key="12">
    <source>
        <dbReference type="Pfam" id="PF00925"/>
    </source>
</evidence>
<accession>D6U2S1</accession>
<feature type="binding site" evidence="11">
    <location>
        <position position="71"/>
    </location>
    <ligand>
        <name>Zn(2+)</name>
        <dbReference type="ChEBI" id="CHEBI:29105"/>
        <note>catalytic</note>
    </ligand>
</feature>
<feature type="active site" description="Nucleophile" evidence="11">
    <location>
        <position position="132"/>
    </location>
</feature>
<evidence type="ECO:0000256" key="9">
    <source>
        <dbReference type="ARBA" id="ARBA00043932"/>
    </source>
</evidence>
<comment type="cofactor">
    <cofactor evidence="11">
        <name>Zn(2+)</name>
        <dbReference type="ChEBI" id="CHEBI:29105"/>
    </cofactor>
    <text evidence="11">Binds 1 zinc ion per subunit.</text>
</comment>
<feature type="binding site" evidence="11">
    <location>
        <begin position="96"/>
        <end position="98"/>
    </location>
    <ligand>
        <name>GTP</name>
        <dbReference type="ChEBI" id="CHEBI:37565"/>
    </ligand>
</feature>
<dbReference type="Proteomes" id="UP000004508">
    <property type="component" value="Unassembled WGS sequence"/>
</dbReference>
<dbReference type="GO" id="GO:0003935">
    <property type="term" value="F:GTP cyclohydrolase II activity"/>
    <property type="evidence" value="ECO:0007669"/>
    <property type="project" value="UniProtKB-UniRule"/>
</dbReference>
<dbReference type="RefSeq" id="WP_007918165.1">
    <property type="nucleotide sequence ID" value="NZ_ADVG01000004.1"/>
</dbReference>
<evidence type="ECO:0000313" key="13">
    <source>
        <dbReference type="EMBL" id="EFH81035.1"/>
    </source>
</evidence>
<comment type="caution">
    <text evidence="13">The sequence shown here is derived from an EMBL/GenBank/DDBJ whole genome shotgun (WGS) entry which is preliminary data.</text>
</comment>
<feature type="binding site" evidence="11">
    <location>
        <position position="58"/>
    </location>
    <ligand>
        <name>Zn(2+)</name>
        <dbReference type="ChEBI" id="CHEBI:29105"/>
        <note>catalytic</note>
    </ligand>
</feature>
<feature type="binding site" evidence="11">
    <location>
        <position position="74"/>
    </location>
    <ligand>
        <name>GTP</name>
        <dbReference type="ChEBI" id="CHEBI:37565"/>
    </ligand>
</feature>
<dbReference type="OrthoDB" id="9793111at2"/>
<feature type="domain" description="GTP cyclohydrolase II" evidence="12">
    <location>
        <begin position="9"/>
        <end position="173"/>
    </location>
</feature>
<dbReference type="GO" id="GO:0009231">
    <property type="term" value="P:riboflavin biosynthetic process"/>
    <property type="evidence" value="ECO:0007669"/>
    <property type="project" value="UniProtKB-UniRule"/>
</dbReference>
<dbReference type="Pfam" id="PF00925">
    <property type="entry name" value="GTP_cyclohydro2"/>
    <property type="match status" value="1"/>
</dbReference>
<reference evidence="13 14" key="1">
    <citation type="journal article" date="2011" name="Stand. Genomic Sci.">
        <title>Non-contiguous finished genome sequence and contextual data of the filamentous soil bacterium Ktedonobacter racemifer type strain (SOSP1-21).</title>
        <authorList>
            <person name="Chang Y.J."/>
            <person name="Land M."/>
            <person name="Hauser L."/>
            <person name="Chertkov O."/>
            <person name="Del Rio T.G."/>
            <person name="Nolan M."/>
            <person name="Copeland A."/>
            <person name="Tice H."/>
            <person name="Cheng J.F."/>
            <person name="Lucas S."/>
            <person name="Han C."/>
            <person name="Goodwin L."/>
            <person name="Pitluck S."/>
            <person name="Ivanova N."/>
            <person name="Ovchinikova G."/>
            <person name="Pati A."/>
            <person name="Chen A."/>
            <person name="Palaniappan K."/>
            <person name="Mavromatis K."/>
            <person name="Liolios K."/>
            <person name="Brettin T."/>
            <person name="Fiebig A."/>
            <person name="Rohde M."/>
            <person name="Abt B."/>
            <person name="Goker M."/>
            <person name="Detter J.C."/>
            <person name="Woyke T."/>
            <person name="Bristow J."/>
            <person name="Eisen J.A."/>
            <person name="Markowitz V."/>
            <person name="Hugenholtz P."/>
            <person name="Kyrpides N.C."/>
            <person name="Klenk H.P."/>
            <person name="Lapidus A."/>
        </authorList>
    </citation>
    <scope>NUCLEOTIDE SEQUENCE [LARGE SCALE GENOMIC DNA]</scope>
    <source>
        <strain evidence="14">DSM 44963</strain>
    </source>
</reference>
<dbReference type="PANTHER" id="PTHR21327">
    <property type="entry name" value="GTP CYCLOHYDROLASE II-RELATED"/>
    <property type="match status" value="1"/>
</dbReference>
<dbReference type="InterPro" id="IPR036144">
    <property type="entry name" value="RibA-like_sf"/>
</dbReference>
<feature type="active site" description="Proton acceptor" evidence="11">
    <location>
        <position position="130"/>
    </location>
</feature>
<comment type="pathway">
    <text evidence="1 11">Cofactor biosynthesis; riboflavin biosynthesis; 5-amino-6-(D-ribitylamino)uracil from GTP: step 1/4.</text>
</comment>
<evidence type="ECO:0000256" key="2">
    <source>
        <dbReference type="ARBA" id="ARBA00005520"/>
    </source>
</evidence>
<dbReference type="NCBIfam" id="NF001591">
    <property type="entry name" value="PRK00393.1"/>
    <property type="match status" value="1"/>
</dbReference>
<evidence type="ECO:0000256" key="1">
    <source>
        <dbReference type="ARBA" id="ARBA00004853"/>
    </source>
</evidence>
<dbReference type="InParanoid" id="D6U2S1"/>
<gene>
    <name evidence="11" type="primary">ribA</name>
    <name evidence="13" type="ORF">Krac_1701</name>
</gene>
<dbReference type="GO" id="GO:0005829">
    <property type="term" value="C:cytosol"/>
    <property type="evidence" value="ECO:0007669"/>
    <property type="project" value="TreeGrafter"/>
</dbReference>
<evidence type="ECO:0000256" key="10">
    <source>
        <dbReference type="ARBA" id="ARBA00049295"/>
    </source>
</evidence>
<dbReference type="InterPro" id="IPR032677">
    <property type="entry name" value="GTP_cyclohydro_II"/>
</dbReference>
<dbReference type="EMBL" id="ADVG01000004">
    <property type="protein sequence ID" value="EFH81035.1"/>
    <property type="molecule type" value="Genomic_DNA"/>
</dbReference>
<evidence type="ECO:0000256" key="11">
    <source>
        <dbReference type="HAMAP-Rule" id="MF_00179"/>
    </source>
</evidence>
<evidence type="ECO:0000313" key="14">
    <source>
        <dbReference type="Proteomes" id="UP000004508"/>
    </source>
</evidence>
<keyword evidence="6 11" id="KW-0378">Hydrolase</keyword>
<comment type="catalytic activity">
    <reaction evidence="10 11">
        <text>GTP + 4 H2O = 2,5-diamino-6-hydroxy-4-(5-phosphoribosylamino)-pyrimidine + formate + 2 phosphate + 3 H(+)</text>
        <dbReference type="Rhea" id="RHEA:23704"/>
        <dbReference type="ChEBI" id="CHEBI:15377"/>
        <dbReference type="ChEBI" id="CHEBI:15378"/>
        <dbReference type="ChEBI" id="CHEBI:15740"/>
        <dbReference type="ChEBI" id="CHEBI:37565"/>
        <dbReference type="ChEBI" id="CHEBI:43474"/>
        <dbReference type="ChEBI" id="CHEBI:58614"/>
        <dbReference type="EC" id="3.5.4.25"/>
    </reaction>
</comment>
<protein>
    <recommendedName>
        <fullName evidence="11">GTP cyclohydrolase-2</fullName>
        <ecNumber evidence="11">3.5.4.25</ecNumber>
    </recommendedName>
    <alternativeName>
        <fullName evidence="11">GTP cyclohydrolase II</fullName>
    </alternativeName>
</protein>
<evidence type="ECO:0000256" key="4">
    <source>
        <dbReference type="ARBA" id="ARBA00022723"/>
    </source>
</evidence>
<evidence type="ECO:0000256" key="5">
    <source>
        <dbReference type="ARBA" id="ARBA00022741"/>
    </source>
</evidence>
<comment type="similarity">
    <text evidence="11">Belongs to the GTP cyclohydrolase II family.</text>
</comment>
<dbReference type="EC" id="3.5.4.25" evidence="11"/>
<keyword evidence="4 11" id="KW-0479">Metal-binding</keyword>
<name>D6U2S1_KTERA</name>
<dbReference type="CDD" id="cd00641">
    <property type="entry name" value="GTP_cyclohydro2"/>
    <property type="match status" value="1"/>
</dbReference>
<comment type="similarity">
    <text evidence="2">In the N-terminal section; belongs to the DHBP synthase family.</text>
</comment>
<feature type="binding site" evidence="11">
    <location>
        <begin position="53"/>
        <end position="57"/>
    </location>
    <ligand>
        <name>GTP</name>
        <dbReference type="ChEBI" id="CHEBI:37565"/>
    </ligand>
</feature>
<evidence type="ECO:0000256" key="3">
    <source>
        <dbReference type="ARBA" id="ARBA00022619"/>
    </source>
</evidence>
<dbReference type="HAMAP" id="MF_00179">
    <property type="entry name" value="RibA"/>
    <property type="match status" value="1"/>
</dbReference>
<dbReference type="STRING" id="485913.Krac_1701"/>
<dbReference type="FunFam" id="3.40.50.10990:FF:000001">
    <property type="entry name" value="Riboflavin biosynthesis protein RibBA"/>
    <property type="match status" value="1"/>
</dbReference>
<keyword evidence="7 11" id="KW-0862">Zinc</keyword>
<comment type="function">
    <text evidence="9 11">Catalyzes the conversion of GTP to 2,5-diamino-6-ribosylamino-4(3H)-pyrimidinone 5'-phosphate (DARP), formate and pyrophosphate.</text>
</comment>
<dbReference type="Gene3D" id="3.40.50.10990">
    <property type="entry name" value="GTP cyclohydrolase II"/>
    <property type="match status" value="1"/>
</dbReference>
<evidence type="ECO:0000256" key="8">
    <source>
        <dbReference type="ARBA" id="ARBA00023134"/>
    </source>
</evidence>
<dbReference type="PANTHER" id="PTHR21327:SF18">
    <property type="entry name" value="3,4-DIHYDROXY-2-BUTANONE 4-PHOSPHATE SYNTHASE"/>
    <property type="match status" value="1"/>
</dbReference>
<keyword evidence="14" id="KW-1185">Reference proteome</keyword>
<dbReference type="GO" id="GO:0005525">
    <property type="term" value="F:GTP binding"/>
    <property type="evidence" value="ECO:0007669"/>
    <property type="project" value="UniProtKB-KW"/>
</dbReference>
<dbReference type="AlphaFoldDB" id="D6U2S1"/>
<evidence type="ECO:0000256" key="7">
    <source>
        <dbReference type="ARBA" id="ARBA00022833"/>
    </source>
</evidence>
<dbReference type="UniPathway" id="UPA00275">
    <property type="reaction ID" value="UER00400"/>
</dbReference>
<feature type="binding site" evidence="11">
    <location>
        <position position="118"/>
    </location>
    <ligand>
        <name>GTP</name>
        <dbReference type="ChEBI" id="CHEBI:37565"/>
    </ligand>
</feature>
<feature type="binding site" evidence="11">
    <location>
        <position position="69"/>
    </location>
    <ligand>
        <name>Zn(2+)</name>
        <dbReference type="ChEBI" id="CHEBI:29105"/>
        <note>catalytic</note>
    </ligand>
</feature>
<dbReference type="SUPFAM" id="SSF142695">
    <property type="entry name" value="RibA-like"/>
    <property type="match status" value="1"/>
</dbReference>
<feature type="binding site" evidence="11">
    <location>
        <position position="153"/>
    </location>
    <ligand>
        <name>GTP</name>
        <dbReference type="ChEBI" id="CHEBI:37565"/>
    </ligand>
</feature>
<dbReference type="GO" id="GO:0008270">
    <property type="term" value="F:zinc ion binding"/>
    <property type="evidence" value="ECO:0007669"/>
    <property type="project" value="UniProtKB-UniRule"/>
</dbReference>
<keyword evidence="5 11" id="KW-0547">Nucleotide-binding</keyword>
<keyword evidence="3 11" id="KW-0686">Riboflavin biosynthesis</keyword>
<evidence type="ECO:0000256" key="6">
    <source>
        <dbReference type="ARBA" id="ARBA00022801"/>
    </source>
</evidence>
<feature type="binding site" evidence="11">
    <location>
        <position position="158"/>
    </location>
    <ligand>
        <name>GTP</name>
        <dbReference type="ChEBI" id="CHEBI:37565"/>
    </ligand>
</feature>
<organism evidence="13 14">
    <name type="scientific">Ktedonobacter racemifer DSM 44963</name>
    <dbReference type="NCBI Taxonomy" id="485913"/>
    <lineage>
        <taxon>Bacteria</taxon>
        <taxon>Bacillati</taxon>
        <taxon>Chloroflexota</taxon>
        <taxon>Ktedonobacteria</taxon>
        <taxon>Ktedonobacterales</taxon>
        <taxon>Ktedonobacteraceae</taxon>
        <taxon>Ktedonobacter</taxon>
    </lineage>
</organism>
<dbReference type="eggNOG" id="COG0807">
    <property type="taxonomic scope" value="Bacteria"/>
</dbReference>
<proteinExistence type="inferred from homology"/>
<keyword evidence="8 11" id="KW-0342">GTP-binding</keyword>
<dbReference type="InterPro" id="IPR000926">
    <property type="entry name" value="RibA"/>
</dbReference>
<dbReference type="GO" id="GO:0008686">
    <property type="term" value="F:3,4-dihydroxy-2-butanone-4-phosphate synthase activity"/>
    <property type="evidence" value="ECO:0007669"/>
    <property type="project" value="TreeGrafter"/>
</dbReference>
<sequence length="204" mass="22933">MQQIIRLLAEIQLPTQEALFHLRHYEECASGEAYLALLLGDFTGSQDQPPLLRLHSSCTTGDIFGSQRCDCQAQMHAALRAIAKEGRGIFLYLPQEGRGIGLAGKLQAYKLQEQGYDTVDANQHLGYPVDARRYTTAVAILQEMQITHARIMTNNPKKIEALQAHDIKTERVPLEIPPTASNFAYLQTKRERMGHLLHSLPETR</sequence>
<dbReference type="NCBIfam" id="TIGR00505">
    <property type="entry name" value="ribA"/>
    <property type="match status" value="1"/>
</dbReference>